<dbReference type="OrthoDB" id="1522078at2"/>
<protein>
    <recommendedName>
        <fullName evidence="2">histidine kinase</fullName>
        <ecNumber evidence="2">2.7.13.3</ecNumber>
    </recommendedName>
</protein>
<dbReference type="PANTHER" id="PTHR43547">
    <property type="entry name" value="TWO-COMPONENT HISTIDINE KINASE"/>
    <property type="match status" value="1"/>
</dbReference>
<dbReference type="EC" id="2.7.13.3" evidence="2"/>
<dbReference type="SUPFAM" id="SSF47384">
    <property type="entry name" value="Homodimeric domain of signal transducing histidine kinase"/>
    <property type="match status" value="1"/>
</dbReference>
<dbReference type="InterPro" id="IPR011110">
    <property type="entry name" value="Reg_prop"/>
</dbReference>
<evidence type="ECO:0000259" key="5">
    <source>
        <dbReference type="PROSITE" id="PS50109"/>
    </source>
</evidence>
<dbReference type="Gene3D" id="1.10.287.130">
    <property type="match status" value="1"/>
</dbReference>
<dbReference type="AlphaFoldDB" id="A0A5C6ZZT0"/>
<evidence type="ECO:0000256" key="3">
    <source>
        <dbReference type="ARBA" id="ARBA00022553"/>
    </source>
</evidence>
<evidence type="ECO:0000313" key="7">
    <source>
        <dbReference type="Proteomes" id="UP000321367"/>
    </source>
</evidence>
<evidence type="ECO:0000256" key="1">
    <source>
        <dbReference type="ARBA" id="ARBA00000085"/>
    </source>
</evidence>
<dbReference type="InterPro" id="IPR036890">
    <property type="entry name" value="HATPase_C_sf"/>
</dbReference>
<dbReference type="Gene3D" id="2.130.10.10">
    <property type="entry name" value="YVTN repeat-like/Quinoprotein amine dehydrogenase"/>
    <property type="match status" value="4"/>
</dbReference>
<dbReference type="PROSITE" id="PS50109">
    <property type="entry name" value="HIS_KIN"/>
    <property type="match status" value="1"/>
</dbReference>
<dbReference type="SMART" id="SM00387">
    <property type="entry name" value="HATPase_c"/>
    <property type="match status" value="1"/>
</dbReference>
<dbReference type="Gene3D" id="3.30.565.10">
    <property type="entry name" value="Histidine kinase-like ATPase, C-terminal domain"/>
    <property type="match status" value="1"/>
</dbReference>
<keyword evidence="4" id="KW-0812">Transmembrane</keyword>
<gene>
    <name evidence="6" type="ORF">ES724_02055</name>
</gene>
<dbReference type="InterPro" id="IPR036097">
    <property type="entry name" value="HisK_dim/P_sf"/>
</dbReference>
<keyword evidence="3" id="KW-0597">Phosphoprotein</keyword>
<dbReference type="SUPFAM" id="SSF63829">
    <property type="entry name" value="Calcium-dependent phosphotriesterase"/>
    <property type="match status" value="2"/>
</dbReference>
<dbReference type="Pfam" id="PF07494">
    <property type="entry name" value="Reg_prop"/>
    <property type="match status" value="6"/>
</dbReference>
<dbReference type="InterPro" id="IPR015943">
    <property type="entry name" value="WD40/YVTN_repeat-like_dom_sf"/>
</dbReference>
<evidence type="ECO:0000256" key="2">
    <source>
        <dbReference type="ARBA" id="ARBA00012438"/>
    </source>
</evidence>
<dbReference type="CDD" id="cd00082">
    <property type="entry name" value="HisKA"/>
    <property type="match status" value="1"/>
</dbReference>
<dbReference type="PANTHER" id="PTHR43547:SF2">
    <property type="entry name" value="HYBRID SIGNAL TRANSDUCTION HISTIDINE KINASE C"/>
    <property type="match status" value="1"/>
</dbReference>
<dbReference type="InterPro" id="IPR011123">
    <property type="entry name" value="Y_Y_Y"/>
</dbReference>
<reference evidence="6 7" key="1">
    <citation type="submission" date="2019-08" db="EMBL/GenBank/DDBJ databases">
        <title>Genome sequence of Gillisia hiemivivida IC154 (type strain).</title>
        <authorList>
            <person name="Bowman J.P."/>
        </authorList>
    </citation>
    <scope>NUCLEOTIDE SEQUENCE [LARGE SCALE GENOMIC DNA]</scope>
    <source>
        <strain evidence="6 7">IC154</strain>
    </source>
</reference>
<name>A0A5C6ZZT0_9FLAO</name>
<proteinExistence type="predicted"/>
<evidence type="ECO:0000313" key="6">
    <source>
        <dbReference type="EMBL" id="TXD95831.1"/>
    </source>
</evidence>
<dbReference type="InterPro" id="IPR003594">
    <property type="entry name" value="HATPase_dom"/>
</dbReference>
<feature type="transmembrane region" description="Helical" evidence="4">
    <location>
        <begin position="897"/>
        <end position="914"/>
    </location>
</feature>
<dbReference type="RefSeq" id="WP_146928861.1">
    <property type="nucleotide sequence ID" value="NZ_CBCSHZ010000003.1"/>
</dbReference>
<accession>A0A5C6ZZT0</accession>
<dbReference type="PROSITE" id="PS51257">
    <property type="entry name" value="PROKAR_LIPOPROTEIN"/>
    <property type="match status" value="1"/>
</dbReference>
<dbReference type="InterPro" id="IPR005467">
    <property type="entry name" value="His_kinase_dom"/>
</dbReference>
<dbReference type="InterPro" id="IPR013783">
    <property type="entry name" value="Ig-like_fold"/>
</dbReference>
<dbReference type="EMBL" id="VORY01000001">
    <property type="protein sequence ID" value="TXD95831.1"/>
    <property type="molecule type" value="Genomic_DNA"/>
</dbReference>
<organism evidence="6 7">
    <name type="scientific">Gillisia hiemivivida</name>
    <dbReference type="NCBI Taxonomy" id="291190"/>
    <lineage>
        <taxon>Bacteria</taxon>
        <taxon>Pseudomonadati</taxon>
        <taxon>Bacteroidota</taxon>
        <taxon>Flavobacteriia</taxon>
        <taxon>Flavobacteriales</taxon>
        <taxon>Flavobacteriaceae</taxon>
        <taxon>Gillisia</taxon>
    </lineage>
</organism>
<sequence length="1207" mass="134933">MKGIKKIKQFILQCLMAVFIISCNQNHEKVQHSIFEKQDSISPPAVIPAGKPIINYLTETEPPKITLLSKKPAPVKTNAGFYVNMQNFNTQQGLAMSSILSGFKDKAGNLWFGTSGNGVSKYDGKSFTNYTSSHGLIHNLINHITEDSKGNIWFGTYGGISKYDGVTFQNFTTEDGIPDVDVLKIMEDSKGTLWIGTAKGLCSFTQNRTDGKLLLTSHNQEDVLLNASVIDILEDSQGQLWFAGDQGVWKYIPATSAKEQGTFMNFSDKFGIEDKVATVLMEDHAGIIWVGTYGAVGRYAPAKSGFLEKTFKPLTVSDGLVNNAVMIITIDKQDMVWIGTKGGVSKYDKNSESFINFTVEQGLTFNQVNSITEDSSGSLWFGTYGGGLDRYDGESVIEYNTKQGLIGDAIYATTEDNEGNIWLAPSNAGIVKYEQNGNSAYSGIFTTYSKEQGLLANTHYTATKDNDGNLYFGSNEGLSIINGKEITNYTNKNGLPDHFITALYMDKTGKLWIGTYEGGISVFDGKSFSNSSTEQGLVHKTVWYFLEDKDGIMWIATRGGLSRYDGKNFMNFTTEQGLPDNKLSAVIQDKKGNIIIGSWGGGVSIIKKERLEKLKLSNDNQIEPIFENFSTTQGLANDVVYQFLEDDNGNIVIGTNKGFTILKGGIASEVGKIAQNGFENYNEKTGYPIKDISNNQSMHIGGRGNIWAGTVDKLVRFDYNSVRKNTEPLEVFIQNVKINNDNISWRSLEWARKKDTPVKLKNANTPSHVTDELLTFKRKLTSRAMDTMVHNYRNVHFDSLQAFFSIPINLELPYSKNNISFDFVGVETTRPELVNYQYMLEGYNENWNPITQSSTATFGNINEGNYTFFVKAQSPVGVWSEPLEYQFTIRPPWYRAWYAYFFYVLLLFLGIYYVDAFQRRRVLFLERQKGIRQELKHAREIEKAFAELKATQSLLIQSEKMASLGELTAGIAHEIQNPLNFVNNFSEVSKELLDELKTELEKGNIEDSQGIVHDVIENLQKINLHGKRAESIVKGMLQHSRVSTGVRELVDINKLTDEYLRLAYHGLRAKDKSFNASLNTDYDDSIGKIEIVPQDIGRVILNLIVNAFYAVNERKQLNSPDYQPTVSVCTKQLKDSVEIHVVDNGNGMPQIVLDKIFQPFFTTKPSGQGTGLGLSLSYDIVKAHLGDILVKTKEGEGTEFSIKLPKN</sequence>
<comment type="caution">
    <text evidence="6">The sequence shown here is derived from an EMBL/GenBank/DDBJ whole genome shotgun (WGS) entry which is preliminary data.</text>
</comment>
<evidence type="ECO:0000256" key="4">
    <source>
        <dbReference type="SAM" id="Phobius"/>
    </source>
</evidence>
<dbReference type="Pfam" id="PF07495">
    <property type="entry name" value="Y_Y_Y"/>
    <property type="match status" value="1"/>
</dbReference>
<comment type="catalytic activity">
    <reaction evidence="1">
        <text>ATP + protein L-histidine = ADP + protein N-phospho-L-histidine.</text>
        <dbReference type="EC" id="2.7.13.3"/>
    </reaction>
</comment>
<keyword evidence="4" id="KW-0472">Membrane</keyword>
<dbReference type="Pfam" id="PF02518">
    <property type="entry name" value="HATPase_c"/>
    <property type="match status" value="1"/>
</dbReference>
<dbReference type="PRINTS" id="PR00344">
    <property type="entry name" value="BCTRLSENSOR"/>
</dbReference>
<dbReference type="Proteomes" id="UP000321367">
    <property type="component" value="Unassembled WGS sequence"/>
</dbReference>
<dbReference type="InterPro" id="IPR004358">
    <property type="entry name" value="Sig_transdc_His_kin-like_C"/>
</dbReference>
<dbReference type="Gene3D" id="2.60.40.10">
    <property type="entry name" value="Immunoglobulins"/>
    <property type="match status" value="1"/>
</dbReference>
<dbReference type="InterPro" id="IPR003661">
    <property type="entry name" value="HisK_dim/P_dom"/>
</dbReference>
<feature type="domain" description="Histidine kinase" evidence="5">
    <location>
        <begin position="970"/>
        <end position="1207"/>
    </location>
</feature>
<dbReference type="GO" id="GO:0000155">
    <property type="term" value="F:phosphorelay sensor kinase activity"/>
    <property type="evidence" value="ECO:0007669"/>
    <property type="project" value="InterPro"/>
</dbReference>
<dbReference type="SUPFAM" id="SSF55874">
    <property type="entry name" value="ATPase domain of HSP90 chaperone/DNA topoisomerase II/histidine kinase"/>
    <property type="match status" value="1"/>
</dbReference>
<keyword evidence="7" id="KW-1185">Reference proteome</keyword>
<dbReference type="SMART" id="SM00388">
    <property type="entry name" value="HisKA"/>
    <property type="match status" value="1"/>
</dbReference>
<keyword evidence="4" id="KW-1133">Transmembrane helix</keyword>